<feature type="region of interest" description="Disordered" evidence="1">
    <location>
        <begin position="359"/>
        <end position="388"/>
    </location>
</feature>
<dbReference type="AlphaFoldDB" id="A0A8A1M4M0"/>
<evidence type="ECO:0000256" key="1">
    <source>
        <dbReference type="SAM" id="MobiDB-lite"/>
    </source>
</evidence>
<accession>A0A8A1M4M0</accession>
<dbReference type="EMBL" id="CP069110">
    <property type="protein sequence ID" value="QSS60565.1"/>
    <property type="molecule type" value="Genomic_DNA"/>
</dbReference>
<dbReference type="VEuPathDB" id="FungiDB:I7I51_05365"/>
<evidence type="ECO:0000313" key="2">
    <source>
        <dbReference type="EMBL" id="QSS60565.1"/>
    </source>
</evidence>
<gene>
    <name evidence="2" type="ORF">I7I51_05365</name>
</gene>
<protein>
    <submittedName>
        <fullName evidence="2">Uncharacterized protein</fullName>
    </submittedName>
</protein>
<sequence>MSSSIFLPDISLKRAYKEADKAYDYALVLLAFERRPPLPPQVPPLGPLLPQEEPFDEEICPSYNPKKLYPAKPGEVLANRYQILVKGPIAKSLSRYHWEPKKVVALKITSTNPPSADDEVKLRTTLPRQTRPTVDIFGMLRRHWPRRTTSMPNLKLGDIMVTFEDPASARLDDQDDWGIYPIRPDHYHAPEDIIQGKELFRQVYDAQGHFDAKAHLAEMIALLGPPHPRAGGKIPLDAGQIRSGAWEKRECNAFVQIIPETNTKTLFGHYTPWSVESALPDSLPPRLLVWQHRLDGRTVPAIKAKGNDLGIRIWSLREPTFPKLLAVLRSRSADSAKGRIIAAKRPRAGDLRELHAIRRNTQSRRREFPESQLPGPPPGALTRPARDGRCPQTLRRLDALVPLPMPSAQCPMSNAHAAAGHGTWLCFGPRGCMIDSLDLIPYTD</sequence>
<name>A0A8A1M4M0_AJECA</name>
<dbReference type="OrthoDB" id="5979581at2759"/>
<proteinExistence type="predicted"/>
<reference evidence="2" key="1">
    <citation type="submission" date="2021-01" db="EMBL/GenBank/DDBJ databases">
        <title>Chromosome-level genome assembly of a human fungal pathogen reveals clustering of transcriptionally co-regulated genes.</title>
        <authorList>
            <person name="Voorhies M."/>
            <person name="Cohen S."/>
            <person name="Shea T.P."/>
            <person name="Petrus S."/>
            <person name="Munoz J.F."/>
            <person name="Poplawski S."/>
            <person name="Goldman W.E."/>
            <person name="Michael T."/>
            <person name="Cuomo C.A."/>
            <person name="Sil A."/>
            <person name="Beyhan S."/>
        </authorList>
    </citation>
    <scope>NUCLEOTIDE SEQUENCE</scope>
    <source>
        <strain evidence="2">WU24</strain>
    </source>
</reference>
<organism evidence="2 3">
    <name type="scientific">Ajellomyces capsulatus</name>
    <name type="common">Darling's disease fungus</name>
    <name type="synonym">Histoplasma capsulatum</name>
    <dbReference type="NCBI Taxonomy" id="5037"/>
    <lineage>
        <taxon>Eukaryota</taxon>
        <taxon>Fungi</taxon>
        <taxon>Dikarya</taxon>
        <taxon>Ascomycota</taxon>
        <taxon>Pezizomycotina</taxon>
        <taxon>Eurotiomycetes</taxon>
        <taxon>Eurotiomycetidae</taxon>
        <taxon>Onygenales</taxon>
        <taxon>Ajellomycetaceae</taxon>
        <taxon>Histoplasma</taxon>
    </lineage>
</organism>
<evidence type="ECO:0000313" key="3">
    <source>
        <dbReference type="Proteomes" id="UP000663671"/>
    </source>
</evidence>
<dbReference type="Proteomes" id="UP000663671">
    <property type="component" value="Chromosome 4"/>
</dbReference>